<dbReference type="InterPro" id="IPR012944">
    <property type="entry name" value="SusD_RagB_dom"/>
</dbReference>
<gene>
    <name evidence="8" type="ORF">KMW28_23660</name>
</gene>
<evidence type="ECO:0000256" key="2">
    <source>
        <dbReference type="ARBA" id="ARBA00006275"/>
    </source>
</evidence>
<dbReference type="RefSeq" id="WP_169661926.1">
    <property type="nucleotide sequence ID" value="NZ_CP076133.1"/>
</dbReference>
<dbReference type="EMBL" id="CP076133">
    <property type="protein sequence ID" value="QWG05418.1"/>
    <property type="molecule type" value="Genomic_DNA"/>
</dbReference>
<dbReference type="Gene3D" id="1.25.40.390">
    <property type="match status" value="1"/>
</dbReference>
<evidence type="ECO:0000313" key="8">
    <source>
        <dbReference type="EMBL" id="QWG05418.1"/>
    </source>
</evidence>
<feature type="domain" description="RagB/SusD" evidence="6">
    <location>
        <begin position="376"/>
        <end position="495"/>
    </location>
</feature>
<dbReference type="GO" id="GO:0009279">
    <property type="term" value="C:cell outer membrane"/>
    <property type="evidence" value="ECO:0007669"/>
    <property type="project" value="UniProtKB-SubCell"/>
</dbReference>
<dbReference type="SUPFAM" id="SSF48452">
    <property type="entry name" value="TPR-like"/>
    <property type="match status" value="1"/>
</dbReference>
<evidence type="ECO:0000259" key="7">
    <source>
        <dbReference type="Pfam" id="PF14322"/>
    </source>
</evidence>
<dbReference type="Pfam" id="PF14322">
    <property type="entry name" value="SusD-like_3"/>
    <property type="match status" value="1"/>
</dbReference>
<sequence length="495" mass="56407">MKGFRNIRWAISLLVPMYLLTGCDHLLSVEPDSQIGVNQFWKTENDARSGVAAIYDAAQDAYGYKYFIWGELRSDNFGAHPNAEKVEAIQLTGNDLTDQNENYGGWGEMYNMILKANLAIENIPNITGDINSQLGQAYALRSFAYFDLVRAYGDVPLYTSIPSGLDDDIFREKTSADVIMNEIVIPDMLKAEELLTTPKDRFTFSKSSIYCLQAEVYMHIGEHGKAKEVLDKLVAMGEFSLVNTAEEFHALFRNEPERAGLSSNQMETGPELIFSIVYNLEQDLKQSDVYKIFWPGVPAYAVSKSLEEKWNATFPTDSIEWVTKYPDFTPSAVDDNGRTIYGDYFRYVQMIEGDKEIGEKRYGKYNLVNYPAADDDTDIVVYRYAGMLLLLAEAEVQLGNYQVAVDLVNRIRSNRDLPQISILDYPTKNDLLNAVLDERQFELIGEGKRWHDLRRTNKVVEVMNPINGQEADRLLFPIWFQHMVDNPNITQNSGY</sequence>
<comment type="similarity">
    <text evidence="2">Belongs to the SusD family.</text>
</comment>
<name>A0AAX1NFL4_9BACT</name>
<evidence type="ECO:0000256" key="3">
    <source>
        <dbReference type="ARBA" id="ARBA00022729"/>
    </source>
</evidence>
<evidence type="ECO:0000256" key="5">
    <source>
        <dbReference type="ARBA" id="ARBA00023237"/>
    </source>
</evidence>
<evidence type="ECO:0000256" key="1">
    <source>
        <dbReference type="ARBA" id="ARBA00004442"/>
    </source>
</evidence>
<dbReference type="InterPro" id="IPR011990">
    <property type="entry name" value="TPR-like_helical_dom_sf"/>
</dbReference>
<keyword evidence="3" id="KW-0732">Signal</keyword>
<dbReference type="CDD" id="cd08977">
    <property type="entry name" value="SusD"/>
    <property type="match status" value="1"/>
</dbReference>
<dbReference type="Proteomes" id="UP000678679">
    <property type="component" value="Chromosome 2"/>
</dbReference>
<proteinExistence type="inferred from homology"/>
<evidence type="ECO:0000256" key="4">
    <source>
        <dbReference type="ARBA" id="ARBA00023136"/>
    </source>
</evidence>
<reference evidence="8 9" key="1">
    <citation type="submission" date="2021-05" db="EMBL/GenBank/DDBJ databases">
        <title>Comparative genomic studies on the polysaccharide-degrading batcterial strains of the Flammeovirga genus.</title>
        <authorList>
            <person name="Zewei F."/>
            <person name="Zheng Z."/>
            <person name="Yu L."/>
            <person name="Ruyue G."/>
            <person name="Yanhong M."/>
            <person name="Yuanyuan C."/>
            <person name="Jingyan G."/>
            <person name="Wenjun H."/>
        </authorList>
    </citation>
    <scope>NUCLEOTIDE SEQUENCE [LARGE SCALE GENOMIC DNA]</scope>
    <source>
        <strain evidence="8 9">NBRC:100898</strain>
    </source>
</reference>
<keyword evidence="5" id="KW-0998">Cell outer membrane</keyword>
<comment type="subcellular location">
    <subcellularLocation>
        <location evidence="1">Cell outer membrane</location>
    </subcellularLocation>
</comment>
<evidence type="ECO:0000259" key="6">
    <source>
        <dbReference type="Pfam" id="PF07980"/>
    </source>
</evidence>
<dbReference type="PROSITE" id="PS51257">
    <property type="entry name" value="PROKAR_LIPOPROTEIN"/>
    <property type="match status" value="1"/>
</dbReference>
<dbReference type="InterPro" id="IPR033985">
    <property type="entry name" value="SusD-like_N"/>
</dbReference>
<dbReference type="AlphaFoldDB" id="A0AAX1NFL4"/>
<keyword evidence="9" id="KW-1185">Reference proteome</keyword>
<organism evidence="8 9">
    <name type="scientific">Flammeovirga yaeyamensis</name>
    <dbReference type="NCBI Taxonomy" id="367791"/>
    <lineage>
        <taxon>Bacteria</taxon>
        <taxon>Pseudomonadati</taxon>
        <taxon>Bacteroidota</taxon>
        <taxon>Cytophagia</taxon>
        <taxon>Cytophagales</taxon>
        <taxon>Flammeovirgaceae</taxon>
        <taxon>Flammeovirga</taxon>
    </lineage>
</organism>
<accession>A0AAX1NFL4</accession>
<protein>
    <submittedName>
        <fullName evidence="8">RagB/SusD family nutrient uptake outer membrane protein</fullName>
    </submittedName>
</protein>
<evidence type="ECO:0000313" key="9">
    <source>
        <dbReference type="Proteomes" id="UP000678679"/>
    </source>
</evidence>
<dbReference type="Pfam" id="PF07980">
    <property type="entry name" value="SusD_RagB"/>
    <property type="match status" value="1"/>
</dbReference>
<keyword evidence="4" id="KW-0472">Membrane</keyword>
<feature type="domain" description="SusD-like N-terminal" evidence="7">
    <location>
        <begin position="27"/>
        <end position="218"/>
    </location>
</feature>
<dbReference type="KEGG" id="fya:KMW28_23660"/>